<dbReference type="PANTHER" id="PTHR43245">
    <property type="entry name" value="BIFUNCTIONAL POLYMYXIN RESISTANCE PROTEIN ARNA"/>
    <property type="match status" value="1"/>
</dbReference>
<reference evidence="2" key="1">
    <citation type="submission" date="2021-05" db="EMBL/GenBank/DDBJ databases">
        <title>Whole genome sequence of Curtobacterium flaccumfaciens pv. flaccumfaciens strain CFBP 3417.</title>
        <authorList>
            <person name="Osdaghi E."/>
            <person name="Taghouti G."/>
            <person name="Portier P."/>
            <person name="Fazliarab A."/>
            <person name="Taghavi S.M."/>
            <person name="Briand M."/>
            <person name="Le-Saux M."/>
            <person name="Jacques M.-A."/>
        </authorList>
    </citation>
    <scope>NUCLEOTIDE SEQUENCE</scope>
    <source>
        <strain evidence="2">CFBP 3417</strain>
    </source>
</reference>
<feature type="domain" description="NAD-dependent epimerase/dehydratase" evidence="1">
    <location>
        <begin position="8"/>
        <end position="184"/>
    </location>
</feature>
<dbReference type="InterPro" id="IPR036291">
    <property type="entry name" value="NAD(P)-bd_dom_sf"/>
</dbReference>
<comment type="caution">
    <text evidence="2">The sequence shown here is derived from an EMBL/GenBank/DDBJ whole genome shotgun (WGS) entry which is preliminary data.</text>
</comment>
<evidence type="ECO:0000313" key="2">
    <source>
        <dbReference type="EMBL" id="MBT1543004.1"/>
    </source>
</evidence>
<dbReference type="InterPro" id="IPR001509">
    <property type="entry name" value="Epimerase_deHydtase"/>
</dbReference>
<evidence type="ECO:0000259" key="1">
    <source>
        <dbReference type="Pfam" id="PF01370"/>
    </source>
</evidence>
<dbReference type="Pfam" id="PF01370">
    <property type="entry name" value="Epimerase"/>
    <property type="match status" value="1"/>
</dbReference>
<organism evidence="2 3">
    <name type="scientific">Curtobacterium flaccumfaciens pv. flaccumfaciens</name>
    <dbReference type="NCBI Taxonomy" id="138532"/>
    <lineage>
        <taxon>Bacteria</taxon>
        <taxon>Bacillati</taxon>
        <taxon>Actinomycetota</taxon>
        <taxon>Actinomycetes</taxon>
        <taxon>Micrococcales</taxon>
        <taxon>Microbacteriaceae</taxon>
        <taxon>Curtobacterium</taxon>
    </lineage>
</organism>
<sequence length="299" mass="33034">MSTTKKRVAVTGINGKVGQHVVDQLLKDGHEVFGIDQTPATRTDIISIVADLTDYGQTFDALGSVGWDVLGDTVDNAFDVVVHLAAVPHPRLYSNAKTFENNVIAGYNVFEAAHRHGLKDIVLASSETVLGVPFPANLDYLPLDDDSARHGRNAYGLSKLFMEHLAEEYTNNDPELRVTGLRLSYVQNVDEYDEYPSFADNLDTRAWDIWSYIDGRDVGTATEKALHQTERGFHPYLIVADDTVMPIPTAKIIAERYPNASVNGTLAEFGSLLSNAAAKRDLGWAPEHTWRDHVEPNGR</sequence>
<dbReference type="SUPFAM" id="SSF51735">
    <property type="entry name" value="NAD(P)-binding Rossmann-fold domains"/>
    <property type="match status" value="1"/>
</dbReference>
<dbReference type="Proteomes" id="UP000709437">
    <property type="component" value="Unassembled WGS sequence"/>
</dbReference>
<name>A0A9Q2ZNY1_9MICO</name>
<proteinExistence type="predicted"/>
<dbReference type="PANTHER" id="PTHR43245:SF55">
    <property type="entry name" value="NAD(P)-BINDING DOMAIN-CONTAINING PROTEIN"/>
    <property type="match status" value="1"/>
</dbReference>
<gene>
    <name evidence="2" type="ORF">KK103_14645</name>
</gene>
<dbReference type="CDD" id="cd08946">
    <property type="entry name" value="SDR_e"/>
    <property type="match status" value="1"/>
</dbReference>
<evidence type="ECO:0000313" key="3">
    <source>
        <dbReference type="Proteomes" id="UP000709437"/>
    </source>
</evidence>
<dbReference type="InterPro" id="IPR050177">
    <property type="entry name" value="Lipid_A_modif_metabolic_enz"/>
</dbReference>
<accession>A0A9Q2ZNY1</accession>
<dbReference type="AlphaFoldDB" id="A0A9Q2ZNY1"/>
<protein>
    <submittedName>
        <fullName evidence="2">NAD(P)-dependent oxidoreductase</fullName>
    </submittedName>
</protein>
<dbReference type="EMBL" id="JAHEWX010000022">
    <property type="protein sequence ID" value="MBT1543004.1"/>
    <property type="molecule type" value="Genomic_DNA"/>
</dbReference>
<dbReference type="Gene3D" id="3.40.50.720">
    <property type="entry name" value="NAD(P)-binding Rossmann-like Domain"/>
    <property type="match status" value="1"/>
</dbReference>
<dbReference type="RefSeq" id="WP_128781651.1">
    <property type="nucleotide sequence ID" value="NZ_CP045288.2"/>
</dbReference>